<organism evidence="2 3">
    <name type="scientific">Granulibacter bethesdensis</name>
    <dbReference type="NCBI Taxonomy" id="364410"/>
    <lineage>
        <taxon>Bacteria</taxon>
        <taxon>Pseudomonadati</taxon>
        <taxon>Pseudomonadota</taxon>
        <taxon>Alphaproteobacteria</taxon>
        <taxon>Acetobacterales</taxon>
        <taxon>Acetobacteraceae</taxon>
        <taxon>Granulibacter</taxon>
    </lineage>
</organism>
<dbReference type="AlphaFoldDB" id="A0AAN0RE76"/>
<feature type="region of interest" description="Disordered" evidence="1">
    <location>
        <begin position="218"/>
        <end position="268"/>
    </location>
</feature>
<reference evidence="3" key="1">
    <citation type="submission" date="2012-06" db="EMBL/GenBank/DDBJ databases">
        <title>Genome analysis of multiple Granulibacter bethesdensis isolates demonstrates substantial genome diversity.</title>
        <authorList>
            <person name="Greenberg D.E."/>
            <person name="Porcella S.F."/>
            <person name="Zarember K."/>
            <person name="Zelazny A.M."/>
            <person name="Bruno D."/>
            <person name="Martens C."/>
            <person name="Barbian K.D."/>
            <person name="Jaske E."/>
            <person name="Holland S.M."/>
        </authorList>
    </citation>
    <scope>NUCLEOTIDE SEQUENCE [LARGE SCALE GENOMIC DNA]</scope>
    <source>
        <strain evidence="3">CGDNIH3</strain>
    </source>
</reference>
<dbReference type="KEGG" id="gbc:GbCGDNIH3_7056"/>
<sequence length="268" mass="29293">MRQFCLYVNCSVGNSMTIVTSARDLRRFTPAHYGDDPSAPVYMVAPLSWRDRARWRAAMAEGGASTYPTDEMILDAVKRAVTDIGPANLDELLSTVDAWRDYVTLITDAVKSVQQGETPDYPEAPAGLPDRYAAIETSVRAHPTVSHLYVQRVRWHDLAAPLLAAYGLRGWEGVPGNDGADLPFRRVQDTVPDDLLDRIPPRDLQAIGDEVWRLAQVGRADRGNSASPSQSPRDGRTSTSTDAVTHGQSSASPTSKTRVKSSRSKSGK</sequence>
<accession>A0AAN0RE76</accession>
<gene>
    <name evidence="2" type="ORF">GbCGDNIH3_7056</name>
</gene>
<feature type="compositionally biased region" description="Basic residues" evidence="1">
    <location>
        <begin position="257"/>
        <end position="268"/>
    </location>
</feature>
<evidence type="ECO:0000313" key="3">
    <source>
        <dbReference type="Proteomes" id="UP000019438"/>
    </source>
</evidence>
<evidence type="ECO:0000313" key="2">
    <source>
        <dbReference type="EMBL" id="AHJ63252.1"/>
    </source>
</evidence>
<name>A0AAN0RE76_9PROT</name>
<dbReference type="Proteomes" id="UP000019438">
    <property type="component" value="Chromosome"/>
</dbReference>
<proteinExistence type="predicted"/>
<dbReference type="EMBL" id="CP003181">
    <property type="protein sequence ID" value="AHJ63252.1"/>
    <property type="molecule type" value="Genomic_DNA"/>
</dbReference>
<evidence type="ECO:0000256" key="1">
    <source>
        <dbReference type="SAM" id="MobiDB-lite"/>
    </source>
</evidence>
<protein>
    <submittedName>
        <fullName evidence="2">Uncharacterized protein</fullName>
    </submittedName>
</protein>
<feature type="compositionally biased region" description="Polar residues" evidence="1">
    <location>
        <begin position="224"/>
        <end position="251"/>
    </location>
</feature>